<dbReference type="EMBL" id="JAHDVG010000484">
    <property type="protein sequence ID" value="KAH1169992.1"/>
    <property type="molecule type" value="Genomic_DNA"/>
</dbReference>
<accession>A0A9D4ANW6</accession>
<name>A0A9D4ANW6_9SAUR</name>
<dbReference type="Proteomes" id="UP000827986">
    <property type="component" value="Unassembled WGS sequence"/>
</dbReference>
<keyword evidence="3" id="KW-1185">Reference proteome</keyword>
<protein>
    <submittedName>
        <fullName evidence="2">Uncharacterized protein</fullName>
    </submittedName>
</protein>
<reference evidence="2" key="1">
    <citation type="submission" date="2021-09" db="EMBL/GenBank/DDBJ databases">
        <title>The genome of Mauremys mutica provides insights into the evolution of semi-aquatic lifestyle.</title>
        <authorList>
            <person name="Gong S."/>
            <person name="Gao Y."/>
        </authorList>
    </citation>
    <scope>NUCLEOTIDE SEQUENCE</scope>
    <source>
        <strain evidence="2">MM-2020</strain>
        <tissue evidence="2">Muscle</tissue>
    </source>
</reference>
<sequence>MLGMFPYKVQGEEVENILNHHSNIASEANYLQTAKQYLKIGRGNKYTKQKELKNTRLLLYDETCNVRLYRMQGHDRTTEDNNTRSRNMKNLWWYHMVFSLGRMDLNSRSIVSAQTGVEENTLLSKRGKNEAEKRQVTAENRRCEAGQREAKSRGKAESDTGGGRHAAFDGSPARTL</sequence>
<feature type="compositionally biased region" description="Basic and acidic residues" evidence="1">
    <location>
        <begin position="127"/>
        <end position="158"/>
    </location>
</feature>
<comment type="caution">
    <text evidence="2">The sequence shown here is derived from an EMBL/GenBank/DDBJ whole genome shotgun (WGS) entry which is preliminary data.</text>
</comment>
<organism evidence="2 3">
    <name type="scientific">Mauremys mutica</name>
    <name type="common">yellowpond turtle</name>
    <dbReference type="NCBI Taxonomy" id="74926"/>
    <lineage>
        <taxon>Eukaryota</taxon>
        <taxon>Metazoa</taxon>
        <taxon>Chordata</taxon>
        <taxon>Craniata</taxon>
        <taxon>Vertebrata</taxon>
        <taxon>Euteleostomi</taxon>
        <taxon>Archelosauria</taxon>
        <taxon>Testudinata</taxon>
        <taxon>Testudines</taxon>
        <taxon>Cryptodira</taxon>
        <taxon>Durocryptodira</taxon>
        <taxon>Testudinoidea</taxon>
        <taxon>Geoemydidae</taxon>
        <taxon>Geoemydinae</taxon>
        <taxon>Mauremys</taxon>
    </lineage>
</organism>
<evidence type="ECO:0000256" key="1">
    <source>
        <dbReference type="SAM" id="MobiDB-lite"/>
    </source>
</evidence>
<proteinExistence type="predicted"/>
<gene>
    <name evidence="2" type="ORF">KIL84_000977</name>
</gene>
<dbReference type="AlphaFoldDB" id="A0A9D4ANW6"/>
<evidence type="ECO:0000313" key="3">
    <source>
        <dbReference type="Proteomes" id="UP000827986"/>
    </source>
</evidence>
<feature type="region of interest" description="Disordered" evidence="1">
    <location>
        <begin position="122"/>
        <end position="176"/>
    </location>
</feature>
<evidence type="ECO:0000313" key="2">
    <source>
        <dbReference type="EMBL" id="KAH1169992.1"/>
    </source>
</evidence>